<dbReference type="InterPro" id="IPR048570">
    <property type="entry name" value="PSMD1_RPN2_N"/>
</dbReference>
<dbReference type="OrthoDB" id="261572at2759"/>
<reference evidence="8" key="1">
    <citation type="submission" date="2020-10" db="EMBL/GenBank/DDBJ databases">
        <title>Unveiling of a novel bifunctional photoreceptor, Dualchrome1, isolated from a cosmopolitan green alga.</title>
        <authorList>
            <person name="Suzuki S."/>
            <person name="Kawachi M."/>
        </authorList>
    </citation>
    <scope>NUCLEOTIDE SEQUENCE</scope>
    <source>
        <strain evidence="8">NIES 2893</strain>
    </source>
</reference>
<comment type="caution">
    <text evidence="8">The sequence shown here is derived from an EMBL/GenBank/DDBJ whole genome shotgun (WGS) entry which is preliminary data.</text>
</comment>
<dbReference type="Gene3D" id="1.25.10.10">
    <property type="entry name" value="Leucine-rich Repeat Variant"/>
    <property type="match status" value="1"/>
</dbReference>
<dbReference type="PIRSF" id="PIRSF015947">
    <property type="entry name" value="26S_Psome_Rpn2"/>
    <property type="match status" value="1"/>
</dbReference>
<evidence type="ECO:0000256" key="4">
    <source>
        <dbReference type="PIRNR" id="PIRNR015947"/>
    </source>
</evidence>
<dbReference type="FunFam" id="1.25.10.10:FF:000017">
    <property type="entry name" value="26S proteasome non-ATPase regulatory subunit 1"/>
    <property type="match status" value="1"/>
</dbReference>
<dbReference type="GO" id="GO:0005634">
    <property type="term" value="C:nucleus"/>
    <property type="evidence" value="ECO:0007669"/>
    <property type="project" value="TreeGrafter"/>
</dbReference>
<comment type="similarity">
    <text evidence="1 4">Belongs to the proteasome subunit S1 family.</text>
</comment>
<evidence type="ECO:0000259" key="7">
    <source>
        <dbReference type="Pfam" id="PF21505"/>
    </source>
</evidence>
<evidence type="ECO:0000313" key="9">
    <source>
        <dbReference type="Proteomes" id="UP000660262"/>
    </source>
</evidence>
<gene>
    <name evidence="8" type="ORF">PPROV_000228300</name>
</gene>
<dbReference type="Pfam" id="PF01851">
    <property type="entry name" value="PC_rep"/>
    <property type="match status" value="1"/>
</dbReference>
<evidence type="ECO:0000313" key="8">
    <source>
        <dbReference type="EMBL" id="GHP03528.1"/>
    </source>
</evidence>
<comment type="function">
    <text evidence="4">Acts as a regulatory subunit of the 26S proteasome which is involved in the ATP-dependent degradation of ubiquitinated proteins.</text>
</comment>
<dbReference type="SUPFAM" id="SSF48371">
    <property type="entry name" value="ARM repeat"/>
    <property type="match status" value="1"/>
</dbReference>
<evidence type="ECO:0000256" key="3">
    <source>
        <dbReference type="ARBA" id="ARBA00022942"/>
    </source>
</evidence>
<dbReference type="Pfam" id="PF18004">
    <property type="entry name" value="RPN2_C"/>
    <property type="match status" value="1"/>
</dbReference>
<dbReference type="GO" id="GO:0008540">
    <property type="term" value="C:proteasome regulatory particle, base subcomplex"/>
    <property type="evidence" value="ECO:0007669"/>
    <property type="project" value="UniProtKB-UniRule"/>
</dbReference>
<evidence type="ECO:0000256" key="5">
    <source>
        <dbReference type="SAM" id="MobiDB-lite"/>
    </source>
</evidence>
<feature type="domain" description="26S proteasome regulatory subunit RPN2 C-terminal" evidence="6">
    <location>
        <begin position="846"/>
        <end position="974"/>
    </location>
</feature>
<dbReference type="InterPro" id="IPR016024">
    <property type="entry name" value="ARM-type_fold"/>
</dbReference>
<feature type="compositionally biased region" description="Acidic residues" evidence="5">
    <location>
        <begin position="1051"/>
        <end position="1060"/>
    </location>
</feature>
<dbReference type="GO" id="GO:0034515">
    <property type="term" value="C:proteasome storage granule"/>
    <property type="evidence" value="ECO:0007669"/>
    <property type="project" value="TreeGrafter"/>
</dbReference>
<keyword evidence="3 4" id="KW-0647">Proteasome</keyword>
<feature type="region of interest" description="Disordered" evidence="5">
    <location>
        <begin position="904"/>
        <end position="960"/>
    </location>
</feature>
<keyword evidence="9" id="KW-1185">Reference proteome</keyword>
<protein>
    <recommendedName>
        <fullName evidence="4">26S proteasome non-ATPase regulatory subunit 1 homolog</fullName>
    </recommendedName>
</protein>
<proteinExistence type="inferred from homology"/>
<dbReference type="Pfam" id="PF21505">
    <property type="entry name" value="RPN2_N"/>
    <property type="match status" value="1"/>
</dbReference>
<name>A0A830H9X0_9CHLO</name>
<comment type="subunit">
    <text evidence="4">Component of the 19S regulatory particle (RP/PA700) base subcomplex of the 26S proteasome. The 26S proteasome is composed of a core protease (CP), known as the 20S proteasome, capped at one or both ends by the 19S regulatory particle (RP/PA700).</text>
</comment>
<organism evidence="8 9">
    <name type="scientific">Pycnococcus provasolii</name>
    <dbReference type="NCBI Taxonomy" id="41880"/>
    <lineage>
        <taxon>Eukaryota</taxon>
        <taxon>Viridiplantae</taxon>
        <taxon>Chlorophyta</taxon>
        <taxon>Pseudoscourfieldiophyceae</taxon>
        <taxon>Pseudoscourfieldiales</taxon>
        <taxon>Pycnococcaceae</taxon>
        <taxon>Pycnococcus</taxon>
    </lineage>
</organism>
<dbReference type="EMBL" id="BNJQ01000005">
    <property type="protein sequence ID" value="GHP03528.1"/>
    <property type="molecule type" value="Genomic_DNA"/>
</dbReference>
<dbReference type="PANTHER" id="PTHR10943">
    <property type="entry name" value="26S PROTEASOME NON-ATPASE REGULATORY SUBUNIT"/>
    <property type="match status" value="1"/>
</dbReference>
<dbReference type="PANTHER" id="PTHR10943:SF2">
    <property type="entry name" value="26S PROTEASOME NON-ATPASE REGULATORY SUBUNIT 1"/>
    <property type="match status" value="1"/>
</dbReference>
<dbReference type="GO" id="GO:0043161">
    <property type="term" value="P:proteasome-mediated ubiquitin-dependent protein catabolic process"/>
    <property type="evidence" value="ECO:0007669"/>
    <property type="project" value="TreeGrafter"/>
</dbReference>
<evidence type="ECO:0000259" key="6">
    <source>
        <dbReference type="Pfam" id="PF18004"/>
    </source>
</evidence>
<keyword evidence="2" id="KW-0677">Repeat</keyword>
<dbReference type="InterPro" id="IPR011989">
    <property type="entry name" value="ARM-like"/>
</dbReference>
<feature type="compositionally biased region" description="Low complexity" evidence="5">
    <location>
        <begin position="1041"/>
        <end position="1050"/>
    </location>
</feature>
<accession>A0A830H9X0</accession>
<sequence>MASALVSSHPLGGLNNNKPGGAHYNNGSFSTFMSTKSAAGLLALLEESDDRLKQHALSCLLKVVDALWFQVSSSLPLIEALAEDEDFEGAQMAGLLCARVFYHLGETSEALSYALSAGALFDPSDASEFTQTLIAKCIETYVAARQATYDAALKASTSADGAAADIDKRIEPVVERMLKACVDDGNTEQAVGLAIDCRRLDALETAVSQSAMGGNARGSPDAVAAALRYALNAAHTCAGSRAFRIELLRVLVRLHRAQTDVDHLAVSRILVHLGDAKGVAELLAGLVAPSGDSMDAEDAAVPEPVLVAYQVAFELFEAEQPPFLAAVRTEVETMVKQPAAESVEGEGAAAAAATTTSTHASVLLRILSGTVPMHLRLEFLYSKNSADLLVLKGVKDAIDSRSSVNHGACVLANAYMHTGTTVDTFLRENLDWLSRSTNWNKFSATAGLGCIHRGHVAQSRALLAPYLPRTGGGSSSPYSEGGALYALGLIHVNQGSSATPFLLQSLRAASHEVIQHGACLGVGLASMGTADAETYEDLKGVLYTDNAVAGEAAGIGIGLLLAGRMARAGDAPSSGGDADDAASALCASASSELLAYAHDTSHEKISRGIAIGLALMCFGAEEGADTLIATLCNDTSAVLRYGGMLALGLAYRGTGSNAAVAKLLHHAVSDASDDVRRAAVTSLGFVLPPGSEQCAHVVGLLAESYNSHVRYGAAMALGLCHCGSYSKTALELLDTMSKDGVDFVRQGAAIAKAMCLVGTPESVKDVPAFRKALEKSYKDKHEETMAKMGSIMAVGILDAGGRNCTLSRGRDNVPRMTSTLGMALFMQYWYWYPLSYMLSASFSPCAMIAVNGKLAMPSNFVACCDAKASVFAYPPKLSSDAGKEKARKGGAAVLSTTAKAAKMRKQKAAASGGEGGKAAMETESSVPTKGGAEGTASGDGAATEDGKKEEEETPYNLLSNPCRVVPTQETKVRFFSLPSDGDAAMTDVSHENSLAAAQAGVRYTPVRGDGATCGIVVLRDSRPEDPEELVATTTSAEGAEEQAAAGGAAAAEEEEEEEEPPAPFEYQPEA</sequence>
<dbReference type="GO" id="GO:0030234">
    <property type="term" value="F:enzyme regulator activity"/>
    <property type="evidence" value="ECO:0007669"/>
    <property type="project" value="UniProtKB-UniRule"/>
</dbReference>
<evidence type="ECO:0000256" key="2">
    <source>
        <dbReference type="ARBA" id="ARBA00022737"/>
    </source>
</evidence>
<dbReference type="GO" id="GO:0042176">
    <property type="term" value="P:regulation of protein catabolic process"/>
    <property type="evidence" value="ECO:0007669"/>
    <property type="project" value="UniProtKB-UniRule"/>
</dbReference>
<dbReference type="Proteomes" id="UP000660262">
    <property type="component" value="Unassembled WGS sequence"/>
</dbReference>
<evidence type="ECO:0000256" key="1">
    <source>
        <dbReference type="ARBA" id="ARBA00006308"/>
    </source>
</evidence>
<dbReference type="InterPro" id="IPR002015">
    <property type="entry name" value="Proteasome/cyclosome_rpt"/>
</dbReference>
<dbReference type="Pfam" id="PF13646">
    <property type="entry name" value="HEAT_2"/>
    <property type="match status" value="1"/>
</dbReference>
<feature type="region of interest" description="Disordered" evidence="5">
    <location>
        <begin position="1022"/>
        <end position="1070"/>
    </location>
</feature>
<dbReference type="AlphaFoldDB" id="A0A830H9X0"/>
<dbReference type="InterPro" id="IPR016642">
    <property type="entry name" value="26S_Psome_Rpn2"/>
</dbReference>
<feature type="domain" description="26S proteasome non-ATPase regulatory subunit 1/RPN2 N-terminal" evidence="7">
    <location>
        <begin position="37"/>
        <end position="384"/>
    </location>
</feature>
<dbReference type="InterPro" id="IPR040623">
    <property type="entry name" value="RPN2_C"/>
</dbReference>